<keyword evidence="10 15" id="KW-0067">ATP-binding</keyword>
<evidence type="ECO:0000256" key="1">
    <source>
        <dbReference type="ARBA" id="ARBA00004479"/>
    </source>
</evidence>
<evidence type="ECO:0000313" key="20">
    <source>
        <dbReference type="RefSeq" id="XP_013775412.1"/>
    </source>
</evidence>
<dbReference type="Pfam" id="PF08515">
    <property type="entry name" value="TGF_beta_GS"/>
    <property type="match status" value="1"/>
</dbReference>
<evidence type="ECO:0000256" key="12">
    <source>
        <dbReference type="ARBA" id="ARBA00022989"/>
    </source>
</evidence>
<dbReference type="InterPro" id="IPR000333">
    <property type="entry name" value="TGFB_receptor"/>
</dbReference>
<comment type="caution">
    <text evidence="16">Lacks conserved residue(s) required for the propagation of feature annotation.</text>
</comment>
<feature type="domain" description="GS" evidence="18">
    <location>
        <begin position="194"/>
        <end position="223"/>
    </location>
</feature>
<dbReference type="SUPFAM" id="SSF56112">
    <property type="entry name" value="Protein kinase-like (PK-like)"/>
    <property type="match status" value="1"/>
</dbReference>
<dbReference type="PRINTS" id="PR00653">
    <property type="entry name" value="ACTIVIN2R"/>
</dbReference>
<dbReference type="PROSITE" id="PS00108">
    <property type="entry name" value="PROTEIN_KINASE_ST"/>
    <property type="match status" value="1"/>
</dbReference>
<evidence type="ECO:0000256" key="3">
    <source>
        <dbReference type="ARBA" id="ARBA00022527"/>
    </source>
</evidence>
<dbReference type="PROSITE" id="PS50011">
    <property type="entry name" value="PROTEIN_KINASE_DOM"/>
    <property type="match status" value="1"/>
</dbReference>
<dbReference type="SUPFAM" id="SSF57302">
    <property type="entry name" value="Snake toxin-like"/>
    <property type="match status" value="1"/>
</dbReference>
<dbReference type="CDD" id="cd23532">
    <property type="entry name" value="TFP_LU_ECD_BMPR1"/>
    <property type="match status" value="1"/>
</dbReference>
<proteinExistence type="inferred from homology"/>
<feature type="domain" description="Protein kinase" evidence="17">
    <location>
        <begin position="224"/>
        <end position="512"/>
    </location>
</feature>
<dbReference type="SMART" id="SM00467">
    <property type="entry name" value="GS"/>
    <property type="match status" value="1"/>
</dbReference>
<dbReference type="InterPro" id="IPR045860">
    <property type="entry name" value="Snake_toxin-like_sf"/>
</dbReference>
<dbReference type="PROSITE" id="PS51256">
    <property type="entry name" value="GS"/>
    <property type="match status" value="1"/>
</dbReference>
<evidence type="ECO:0000259" key="17">
    <source>
        <dbReference type="PROSITE" id="PS50011"/>
    </source>
</evidence>
<evidence type="ECO:0000256" key="13">
    <source>
        <dbReference type="ARBA" id="ARBA00023136"/>
    </source>
</evidence>
<comment type="similarity">
    <text evidence="2 16">Belongs to the protein kinase superfamily. TKL Ser/Thr protein kinase family. TGFB receptor subfamily.</text>
</comment>
<evidence type="ECO:0000256" key="10">
    <source>
        <dbReference type="ARBA" id="ARBA00022840"/>
    </source>
</evidence>
<dbReference type="PANTHER" id="PTHR23255">
    <property type="entry name" value="TRANSFORMING GROWTH FACTOR-BETA RECEPTOR TYPE I AND II"/>
    <property type="match status" value="1"/>
</dbReference>
<dbReference type="Gene3D" id="3.30.200.20">
    <property type="entry name" value="Phosphorylase Kinase, domain 1"/>
    <property type="match status" value="1"/>
</dbReference>
<dbReference type="RefSeq" id="XP_013775412.1">
    <property type="nucleotide sequence ID" value="XM_013919958.2"/>
</dbReference>
<dbReference type="InterPro" id="IPR000472">
    <property type="entry name" value="Activin_recp"/>
</dbReference>
<dbReference type="Pfam" id="PF01064">
    <property type="entry name" value="Activin_recp"/>
    <property type="match status" value="1"/>
</dbReference>
<comment type="subcellular location">
    <subcellularLocation>
        <location evidence="1 16">Membrane</location>
        <topology evidence="1 16">Single-pass type I membrane protein</topology>
    </subcellularLocation>
</comment>
<dbReference type="GeneID" id="106460237"/>
<evidence type="ECO:0000259" key="18">
    <source>
        <dbReference type="PROSITE" id="PS51256"/>
    </source>
</evidence>
<feature type="transmembrane region" description="Helical" evidence="16">
    <location>
        <begin position="12"/>
        <end position="28"/>
    </location>
</feature>
<reference evidence="20" key="1">
    <citation type="submission" date="2025-08" db="UniProtKB">
        <authorList>
            <consortium name="RefSeq"/>
        </authorList>
    </citation>
    <scope>IDENTIFICATION</scope>
    <source>
        <tissue evidence="20">Muscle</tissue>
    </source>
</reference>
<protein>
    <recommendedName>
        <fullName evidence="16">Serine/threonine-protein kinase receptor</fullName>
        <ecNumber evidence="16">2.7.11.30</ecNumber>
    </recommendedName>
</protein>
<gene>
    <name evidence="20" type="primary">LOC106460237</name>
</gene>
<keyword evidence="14 16" id="KW-0675">Receptor</keyword>
<evidence type="ECO:0000256" key="14">
    <source>
        <dbReference type="ARBA" id="ARBA00023170"/>
    </source>
</evidence>
<keyword evidence="8 15" id="KW-0547">Nucleotide-binding</keyword>
<dbReference type="Gene3D" id="2.10.60.10">
    <property type="entry name" value="CD59"/>
    <property type="match status" value="1"/>
</dbReference>
<organism evidence="19 20">
    <name type="scientific">Limulus polyphemus</name>
    <name type="common">Atlantic horseshoe crab</name>
    <dbReference type="NCBI Taxonomy" id="6850"/>
    <lineage>
        <taxon>Eukaryota</taxon>
        <taxon>Metazoa</taxon>
        <taxon>Ecdysozoa</taxon>
        <taxon>Arthropoda</taxon>
        <taxon>Chelicerata</taxon>
        <taxon>Merostomata</taxon>
        <taxon>Xiphosura</taxon>
        <taxon>Limulidae</taxon>
        <taxon>Limulus</taxon>
    </lineage>
</organism>
<evidence type="ECO:0000256" key="8">
    <source>
        <dbReference type="ARBA" id="ARBA00022741"/>
    </source>
</evidence>
<dbReference type="EC" id="2.7.11.30" evidence="16"/>
<keyword evidence="3 16" id="KW-0723">Serine/threonine-protein kinase</keyword>
<evidence type="ECO:0000256" key="4">
    <source>
        <dbReference type="ARBA" id="ARBA00022679"/>
    </source>
</evidence>
<comment type="cofactor">
    <cofactor evidence="16">
        <name>Mg(2+)</name>
        <dbReference type="ChEBI" id="CHEBI:18420"/>
    </cofactor>
    <cofactor evidence="16">
        <name>Mn(2+)</name>
        <dbReference type="ChEBI" id="CHEBI:29035"/>
    </cofactor>
</comment>
<dbReference type="InterPro" id="IPR003605">
    <property type="entry name" value="GS_dom"/>
</dbReference>
<evidence type="ECO:0000256" key="7">
    <source>
        <dbReference type="ARBA" id="ARBA00022729"/>
    </source>
</evidence>
<evidence type="ECO:0000256" key="15">
    <source>
        <dbReference type="PROSITE-ProRule" id="PRU10141"/>
    </source>
</evidence>
<keyword evidence="16" id="KW-0464">Manganese</keyword>
<dbReference type="InterPro" id="IPR011009">
    <property type="entry name" value="Kinase-like_dom_sf"/>
</dbReference>
<name>A0ABM1B5U2_LIMPO</name>
<comment type="catalytic activity">
    <reaction evidence="16">
        <text>L-threonyl-[receptor-protein] + ATP = O-phospho-L-threonyl-[receptor-protein] + ADP + H(+)</text>
        <dbReference type="Rhea" id="RHEA:44880"/>
        <dbReference type="Rhea" id="RHEA-COMP:11024"/>
        <dbReference type="Rhea" id="RHEA-COMP:11025"/>
        <dbReference type="ChEBI" id="CHEBI:15378"/>
        <dbReference type="ChEBI" id="CHEBI:30013"/>
        <dbReference type="ChEBI" id="CHEBI:30616"/>
        <dbReference type="ChEBI" id="CHEBI:61977"/>
        <dbReference type="ChEBI" id="CHEBI:456216"/>
        <dbReference type="EC" id="2.7.11.30"/>
    </reaction>
</comment>
<sequence>MANNRDDFIRLLWYRLLSVTLVVIFYSLKSKVSGLKCYCVQHCPNNELEGTCTARKGGRCFSAVEEVVNMATGQLEAERTYGCLPPNESGILQCKGNLVPHRIPKSIACCDDKDMCNEALSPVYTVIPTTPGPGEFSSFDDSVHQIALLISVTACFIFLIVFVLIAYIRCKKREERRQTYIASEQCNSFITTGETIKDLIDKSLSSGSGSGLPLLVQRTIAKQIELINSIGKGRYGEVWKAKWRGENVAVKVFFTTEEASWIRETEIYQTVLLRHENILGFVAADIRGTGSWTQLLLITDYHEYGSLHDYLKLHTLEVPDLLRMTSSISSGLSHLHNEVFGKQGKPAIAHRDIKSKNILVKKDGTCAIADFGLAVKYNSEVNEIDIAANKRVGTKRYMAPEVISETINTSHFDSYRMSDMYSFALVLWEISRCCVTNGVVDEYQIPYHDCVSSDPSFEDMRKVVCVENIRPAIPSRWNSCKVLQTISKIMQECWHSNPSVRLTSLRVKKTLLKLNSSQDFKVF</sequence>
<keyword evidence="9 16" id="KW-0418">Kinase</keyword>
<accession>A0ABM1B5U2</accession>
<feature type="binding site" evidence="15">
    <location>
        <position position="251"/>
    </location>
    <ligand>
        <name>ATP</name>
        <dbReference type="ChEBI" id="CHEBI:30616"/>
    </ligand>
</feature>
<dbReference type="InterPro" id="IPR008271">
    <property type="entry name" value="Ser/Thr_kinase_AS"/>
</dbReference>
<evidence type="ECO:0000256" key="16">
    <source>
        <dbReference type="RuleBase" id="RU361271"/>
    </source>
</evidence>
<dbReference type="PROSITE" id="PS00107">
    <property type="entry name" value="PROTEIN_KINASE_ATP"/>
    <property type="match status" value="1"/>
</dbReference>
<evidence type="ECO:0000256" key="2">
    <source>
        <dbReference type="ARBA" id="ARBA00009605"/>
    </source>
</evidence>
<keyword evidence="5 16" id="KW-0812">Transmembrane</keyword>
<dbReference type="InterPro" id="IPR001245">
    <property type="entry name" value="Ser-Thr/Tyr_kinase_cat_dom"/>
</dbReference>
<evidence type="ECO:0000313" key="19">
    <source>
        <dbReference type="Proteomes" id="UP000694941"/>
    </source>
</evidence>
<dbReference type="Proteomes" id="UP000694941">
    <property type="component" value="Unplaced"/>
</dbReference>
<keyword evidence="12 16" id="KW-1133">Transmembrane helix</keyword>
<dbReference type="Pfam" id="PF07714">
    <property type="entry name" value="PK_Tyr_Ser-Thr"/>
    <property type="match status" value="1"/>
</dbReference>
<keyword evidence="13 16" id="KW-0472">Membrane</keyword>
<feature type="transmembrane region" description="Helical" evidence="16">
    <location>
        <begin position="146"/>
        <end position="168"/>
    </location>
</feature>
<dbReference type="Gene3D" id="1.10.510.10">
    <property type="entry name" value="Transferase(Phosphotransferase) domain 1"/>
    <property type="match status" value="1"/>
</dbReference>
<keyword evidence="7" id="KW-0732">Signal</keyword>
<dbReference type="InterPro" id="IPR017441">
    <property type="entry name" value="Protein_kinase_ATP_BS"/>
</dbReference>
<keyword evidence="11 16" id="KW-0460">Magnesium</keyword>
<evidence type="ECO:0000256" key="11">
    <source>
        <dbReference type="ARBA" id="ARBA00022842"/>
    </source>
</evidence>
<keyword evidence="19" id="KW-1185">Reference proteome</keyword>
<evidence type="ECO:0000256" key="6">
    <source>
        <dbReference type="ARBA" id="ARBA00022723"/>
    </source>
</evidence>
<dbReference type="InterPro" id="IPR000719">
    <property type="entry name" value="Prot_kinase_dom"/>
</dbReference>
<keyword evidence="4 16" id="KW-0808">Transferase</keyword>
<keyword evidence="6 16" id="KW-0479">Metal-binding</keyword>
<evidence type="ECO:0000256" key="9">
    <source>
        <dbReference type="ARBA" id="ARBA00022777"/>
    </source>
</evidence>
<evidence type="ECO:0000256" key="5">
    <source>
        <dbReference type="ARBA" id="ARBA00022692"/>
    </source>
</evidence>
<dbReference type="SMART" id="SM00220">
    <property type="entry name" value="S_TKc"/>
    <property type="match status" value="1"/>
</dbReference>
<dbReference type="PANTHER" id="PTHR23255:SF68">
    <property type="entry name" value="RECEPTOR PROTEIN SERINE_THREONINE KINASE"/>
    <property type="match status" value="1"/>
</dbReference>